<gene>
    <name evidence="1" type="ORF">DPMN_016307</name>
</gene>
<proteinExistence type="predicted"/>
<sequence>MAQSGRCFWVQARTLTIGGNLACFKSKTIVCDVKCYWVSVTCFVVRTETANIRNCSRMAIN</sequence>
<comment type="caution">
    <text evidence="1">The sequence shown here is derived from an EMBL/GenBank/DDBJ whole genome shotgun (WGS) entry which is preliminary data.</text>
</comment>
<dbReference type="Proteomes" id="UP000828390">
    <property type="component" value="Unassembled WGS sequence"/>
</dbReference>
<keyword evidence="2" id="KW-1185">Reference proteome</keyword>
<name>A0A9D4NEB8_DREPO</name>
<organism evidence="1 2">
    <name type="scientific">Dreissena polymorpha</name>
    <name type="common">Zebra mussel</name>
    <name type="synonym">Mytilus polymorpha</name>
    <dbReference type="NCBI Taxonomy" id="45954"/>
    <lineage>
        <taxon>Eukaryota</taxon>
        <taxon>Metazoa</taxon>
        <taxon>Spiralia</taxon>
        <taxon>Lophotrochozoa</taxon>
        <taxon>Mollusca</taxon>
        <taxon>Bivalvia</taxon>
        <taxon>Autobranchia</taxon>
        <taxon>Heteroconchia</taxon>
        <taxon>Euheterodonta</taxon>
        <taxon>Imparidentia</taxon>
        <taxon>Neoheterodontei</taxon>
        <taxon>Myida</taxon>
        <taxon>Dreissenoidea</taxon>
        <taxon>Dreissenidae</taxon>
        <taxon>Dreissena</taxon>
    </lineage>
</organism>
<evidence type="ECO:0000313" key="2">
    <source>
        <dbReference type="Proteomes" id="UP000828390"/>
    </source>
</evidence>
<dbReference type="EMBL" id="JAIWYP010000001">
    <property type="protein sequence ID" value="KAH3892194.1"/>
    <property type="molecule type" value="Genomic_DNA"/>
</dbReference>
<reference evidence="1" key="1">
    <citation type="journal article" date="2019" name="bioRxiv">
        <title>The Genome of the Zebra Mussel, Dreissena polymorpha: A Resource for Invasive Species Research.</title>
        <authorList>
            <person name="McCartney M.A."/>
            <person name="Auch B."/>
            <person name="Kono T."/>
            <person name="Mallez S."/>
            <person name="Zhang Y."/>
            <person name="Obille A."/>
            <person name="Becker A."/>
            <person name="Abrahante J.E."/>
            <person name="Garbe J."/>
            <person name="Badalamenti J.P."/>
            <person name="Herman A."/>
            <person name="Mangelson H."/>
            <person name="Liachko I."/>
            <person name="Sullivan S."/>
            <person name="Sone E.D."/>
            <person name="Koren S."/>
            <person name="Silverstein K.A.T."/>
            <person name="Beckman K.B."/>
            <person name="Gohl D.M."/>
        </authorList>
    </citation>
    <scope>NUCLEOTIDE SEQUENCE</scope>
    <source>
        <strain evidence="1">Duluth1</strain>
        <tissue evidence="1">Whole animal</tissue>
    </source>
</reference>
<dbReference type="AlphaFoldDB" id="A0A9D4NEB8"/>
<accession>A0A9D4NEB8</accession>
<protein>
    <submittedName>
        <fullName evidence="1">Uncharacterized protein</fullName>
    </submittedName>
</protein>
<evidence type="ECO:0000313" key="1">
    <source>
        <dbReference type="EMBL" id="KAH3892194.1"/>
    </source>
</evidence>
<reference evidence="1" key="2">
    <citation type="submission" date="2020-11" db="EMBL/GenBank/DDBJ databases">
        <authorList>
            <person name="McCartney M.A."/>
            <person name="Auch B."/>
            <person name="Kono T."/>
            <person name="Mallez S."/>
            <person name="Becker A."/>
            <person name="Gohl D.M."/>
            <person name="Silverstein K.A.T."/>
            <person name="Koren S."/>
            <person name="Bechman K.B."/>
            <person name="Herman A."/>
            <person name="Abrahante J.E."/>
            <person name="Garbe J."/>
        </authorList>
    </citation>
    <scope>NUCLEOTIDE SEQUENCE</scope>
    <source>
        <strain evidence="1">Duluth1</strain>
        <tissue evidence="1">Whole animal</tissue>
    </source>
</reference>